<accession>A0ABD2MZI1</accession>
<sequence length="116" mass="13901">MDKIQTVAEQLFGKSIQEKFHYYRSSRDFLRRLKTAPLMMNAKREPSVLFDQRAGEYAILDMDKAVLKVRKMALRTLDDITRQKIELLEDEEAFQLLFKQFNAQIVENRQKRKEFL</sequence>
<evidence type="ECO:0000313" key="2">
    <source>
        <dbReference type="Proteomes" id="UP001516400"/>
    </source>
</evidence>
<keyword evidence="2" id="KW-1185">Reference proteome</keyword>
<dbReference type="AlphaFoldDB" id="A0ABD2MZI1"/>
<comment type="caution">
    <text evidence="1">The sequence shown here is derived from an EMBL/GenBank/DDBJ whole genome shotgun (WGS) entry which is preliminary data.</text>
</comment>
<reference evidence="1 2" key="1">
    <citation type="journal article" date="2021" name="BMC Biol.">
        <title>Horizontally acquired antibacterial genes associated with adaptive radiation of ladybird beetles.</title>
        <authorList>
            <person name="Li H.S."/>
            <person name="Tang X.F."/>
            <person name="Huang Y.H."/>
            <person name="Xu Z.Y."/>
            <person name="Chen M.L."/>
            <person name="Du X.Y."/>
            <person name="Qiu B.Y."/>
            <person name="Chen P.T."/>
            <person name="Zhang W."/>
            <person name="Slipinski A."/>
            <person name="Escalona H.E."/>
            <person name="Waterhouse R.M."/>
            <person name="Zwick A."/>
            <person name="Pang H."/>
        </authorList>
    </citation>
    <scope>NUCLEOTIDE SEQUENCE [LARGE SCALE GENOMIC DNA]</scope>
    <source>
        <strain evidence="1">SYSU2018</strain>
    </source>
</reference>
<name>A0ABD2MZI1_9CUCU</name>
<dbReference type="EMBL" id="JABFTP020000042">
    <property type="protein sequence ID" value="KAL3271572.1"/>
    <property type="molecule type" value="Genomic_DNA"/>
</dbReference>
<protein>
    <submittedName>
        <fullName evidence="1">Uncharacterized protein</fullName>
    </submittedName>
</protein>
<proteinExistence type="predicted"/>
<dbReference type="Proteomes" id="UP001516400">
    <property type="component" value="Unassembled WGS sequence"/>
</dbReference>
<gene>
    <name evidence="1" type="ORF">HHI36_022047</name>
</gene>
<evidence type="ECO:0000313" key="1">
    <source>
        <dbReference type="EMBL" id="KAL3271572.1"/>
    </source>
</evidence>
<organism evidence="1 2">
    <name type="scientific">Cryptolaemus montrouzieri</name>
    <dbReference type="NCBI Taxonomy" id="559131"/>
    <lineage>
        <taxon>Eukaryota</taxon>
        <taxon>Metazoa</taxon>
        <taxon>Ecdysozoa</taxon>
        <taxon>Arthropoda</taxon>
        <taxon>Hexapoda</taxon>
        <taxon>Insecta</taxon>
        <taxon>Pterygota</taxon>
        <taxon>Neoptera</taxon>
        <taxon>Endopterygota</taxon>
        <taxon>Coleoptera</taxon>
        <taxon>Polyphaga</taxon>
        <taxon>Cucujiformia</taxon>
        <taxon>Coccinelloidea</taxon>
        <taxon>Coccinellidae</taxon>
        <taxon>Scymninae</taxon>
        <taxon>Scymnini</taxon>
        <taxon>Cryptolaemus</taxon>
    </lineage>
</organism>